<dbReference type="AlphaFoldDB" id="A0A166VJN4"/>
<feature type="domain" description="Enoyl reductase (ER)" evidence="1">
    <location>
        <begin position="16"/>
        <end position="345"/>
    </location>
</feature>
<dbReference type="SUPFAM" id="SSF50129">
    <property type="entry name" value="GroES-like"/>
    <property type="match status" value="1"/>
</dbReference>
<dbReference type="InterPro" id="IPR011032">
    <property type="entry name" value="GroES-like_sf"/>
</dbReference>
<dbReference type="InterPro" id="IPR020843">
    <property type="entry name" value="ER"/>
</dbReference>
<dbReference type="CDD" id="cd08276">
    <property type="entry name" value="MDR7"/>
    <property type="match status" value="1"/>
</dbReference>
<protein>
    <submittedName>
        <fullName evidence="2">Alcohol dehydrogenase</fullName>
    </submittedName>
</protein>
<proteinExistence type="predicted"/>
<dbReference type="Pfam" id="PF08240">
    <property type="entry name" value="ADH_N"/>
    <property type="match status" value="1"/>
</dbReference>
<dbReference type="InterPro" id="IPR036291">
    <property type="entry name" value="NAD(P)-bd_dom_sf"/>
</dbReference>
<dbReference type="Gene3D" id="3.40.50.720">
    <property type="entry name" value="NAD(P)-binding Rossmann-like Domain"/>
    <property type="match status" value="1"/>
</dbReference>
<reference evidence="2 3" key="1">
    <citation type="submission" date="2015-06" db="EMBL/GenBank/DDBJ databases">
        <title>Survival trade-offs in plant roots during colonization by closely related pathogenic and mutualistic fungi.</title>
        <authorList>
            <person name="Hacquard S."/>
            <person name="Kracher B."/>
            <person name="Hiruma K."/>
            <person name="Weinman A."/>
            <person name="Muench P."/>
            <person name="Garrido Oter R."/>
            <person name="Ver Loren van Themaat E."/>
            <person name="Dallerey J.-F."/>
            <person name="Damm U."/>
            <person name="Henrissat B."/>
            <person name="Lespinet O."/>
            <person name="Thon M."/>
            <person name="Kemen E."/>
            <person name="McHardy A.C."/>
            <person name="Schulze-Lefert P."/>
            <person name="O'Connell R.J."/>
        </authorList>
    </citation>
    <scope>NUCLEOTIDE SEQUENCE [LARGE SCALE GENOMIC DNA]</scope>
    <source>
        <strain evidence="2 3">0861</strain>
    </source>
</reference>
<gene>
    <name evidence="2" type="ORF">CT0861_00022</name>
</gene>
<dbReference type="SMART" id="SM00829">
    <property type="entry name" value="PKS_ER"/>
    <property type="match status" value="1"/>
</dbReference>
<dbReference type="InterPro" id="IPR013149">
    <property type="entry name" value="ADH-like_C"/>
</dbReference>
<dbReference type="InterPro" id="IPR013154">
    <property type="entry name" value="ADH-like_N"/>
</dbReference>
<comment type="caution">
    <text evidence="2">The sequence shown here is derived from an EMBL/GenBank/DDBJ whole genome shotgun (WGS) entry which is preliminary data.</text>
</comment>
<dbReference type="InterPro" id="IPR052711">
    <property type="entry name" value="Zinc_ADH-like"/>
</dbReference>
<accession>A0A166VJN4</accession>
<evidence type="ECO:0000259" key="1">
    <source>
        <dbReference type="SMART" id="SM00829"/>
    </source>
</evidence>
<sequence>MALPKTYTALRRSAGPAPYTLVPTTETLSPDLGNCDVLVKIHAVSLNFCDIMQQRGLDPHGVLTQGIPASDAAGEVVAIGSDVKDFTIGDPVSPSFFNNRFTDEDVAPPNGLGGGVPGVLTEYGVFEDRTLVHLPAHLSWEENATVPCAGVTAFNAVNQLKGLNSKTTVLLEGTGGVSSFSLHLLVAAGVRVIVTSSSDEKLASIKKLSSLIDGVNYKTHPNIADEVKKLTGGKGVNLIVNTIGDASIPSNVDSLAEKGVISLVGFLGGLGEKLKEGTLLGLMFKRGTIQGTAVGTTEDHRKLNEFLKQKEIKLNALIDKTFDFKDTQKAYEYLGAGKHVGKVIIKV</sequence>
<evidence type="ECO:0000313" key="2">
    <source>
        <dbReference type="EMBL" id="KZL74649.1"/>
    </source>
</evidence>
<dbReference type="PANTHER" id="PTHR45033">
    <property type="match status" value="1"/>
</dbReference>
<name>A0A166VJN4_9PEZI</name>
<organism evidence="2 3">
    <name type="scientific">Colletotrichum tofieldiae</name>
    <dbReference type="NCBI Taxonomy" id="708197"/>
    <lineage>
        <taxon>Eukaryota</taxon>
        <taxon>Fungi</taxon>
        <taxon>Dikarya</taxon>
        <taxon>Ascomycota</taxon>
        <taxon>Pezizomycotina</taxon>
        <taxon>Sordariomycetes</taxon>
        <taxon>Hypocreomycetidae</taxon>
        <taxon>Glomerellales</taxon>
        <taxon>Glomerellaceae</taxon>
        <taxon>Colletotrichum</taxon>
        <taxon>Colletotrichum spaethianum species complex</taxon>
    </lineage>
</organism>
<dbReference type="Gene3D" id="3.90.180.10">
    <property type="entry name" value="Medium-chain alcohol dehydrogenases, catalytic domain"/>
    <property type="match status" value="1"/>
</dbReference>
<dbReference type="Pfam" id="PF00107">
    <property type="entry name" value="ADH_zinc_N"/>
    <property type="match status" value="1"/>
</dbReference>
<dbReference type="Proteomes" id="UP000076552">
    <property type="component" value="Unassembled WGS sequence"/>
</dbReference>
<dbReference type="EMBL" id="LFIV01000031">
    <property type="protein sequence ID" value="KZL74649.1"/>
    <property type="molecule type" value="Genomic_DNA"/>
</dbReference>
<dbReference type="GO" id="GO:0016491">
    <property type="term" value="F:oxidoreductase activity"/>
    <property type="evidence" value="ECO:0007669"/>
    <property type="project" value="InterPro"/>
</dbReference>
<dbReference type="PANTHER" id="PTHR45033:SF1">
    <property type="entry name" value="OXIDOREDUCTASE (EUROFUNG)"/>
    <property type="match status" value="1"/>
</dbReference>
<dbReference type="SUPFAM" id="SSF51735">
    <property type="entry name" value="NAD(P)-binding Rossmann-fold domains"/>
    <property type="match status" value="1"/>
</dbReference>
<evidence type="ECO:0000313" key="3">
    <source>
        <dbReference type="Proteomes" id="UP000076552"/>
    </source>
</evidence>
<keyword evidence="3" id="KW-1185">Reference proteome</keyword>
<dbReference type="STRING" id="708197.A0A166VJN4"/>